<sequence>MAAAEPADEQPAMRRWHDHDWEEVLAGRGTAERYFVRSGLVRKDRLLAFVPKARHPPTVVVRSLAELQQGLQDLGAGSAVEGIRFVLKKAHSSNAHGIRFLSDADATALQLWPLRLTTWQLGGTAQSCETNWA</sequence>
<comment type="caution">
    <text evidence="1">The sequence shown here is derived from an EMBL/GenBank/DDBJ whole genome shotgun (WGS) entry which is preliminary data.</text>
</comment>
<evidence type="ECO:0000313" key="2">
    <source>
        <dbReference type="Proteomes" id="UP001178507"/>
    </source>
</evidence>
<organism evidence="1 2">
    <name type="scientific">Effrenium voratum</name>
    <dbReference type="NCBI Taxonomy" id="2562239"/>
    <lineage>
        <taxon>Eukaryota</taxon>
        <taxon>Sar</taxon>
        <taxon>Alveolata</taxon>
        <taxon>Dinophyceae</taxon>
        <taxon>Suessiales</taxon>
        <taxon>Symbiodiniaceae</taxon>
        <taxon>Effrenium</taxon>
    </lineage>
</organism>
<dbReference type="Proteomes" id="UP001178507">
    <property type="component" value="Unassembled WGS sequence"/>
</dbReference>
<proteinExistence type="predicted"/>
<gene>
    <name evidence="1" type="ORF">EVOR1521_LOCUS19960</name>
</gene>
<evidence type="ECO:0000313" key="1">
    <source>
        <dbReference type="EMBL" id="CAJ1395541.1"/>
    </source>
</evidence>
<dbReference type="EMBL" id="CAUJNA010003190">
    <property type="protein sequence ID" value="CAJ1395541.1"/>
    <property type="molecule type" value="Genomic_DNA"/>
</dbReference>
<protein>
    <submittedName>
        <fullName evidence="1">Uncharacterized protein</fullName>
    </submittedName>
</protein>
<name>A0AA36N9Q6_9DINO</name>
<accession>A0AA36N9Q6</accession>
<keyword evidence="2" id="KW-1185">Reference proteome</keyword>
<dbReference type="AlphaFoldDB" id="A0AA36N9Q6"/>
<reference evidence="1" key="1">
    <citation type="submission" date="2023-08" db="EMBL/GenBank/DDBJ databases">
        <authorList>
            <person name="Chen Y."/>
            <person name="Shah S."/>
            <person name="Dougan E. K."/>
            <person name="Thang M."/>
            <person name="Chan C."/>
        </authorList>
    </citation>
    <scope>NUCLEOTIDE SEQUENCE</scope>
</reference>